<evidence type="ECO:0000256" key="1">
    <source>
        <dbReference type="SAM" id="SignalP"/>
    </source>
</evidence>
<dbReference type="InterPro" id="IPR011250">
    <property type="entry name" value="OMP/PagP_B-barrel"/>
</dbReference>
<dbReference type="Gene3D" id="2.40.160.20">
    <property type="match status" value="1"/>
</dbReference>
<keyword evidence="3" id="KW-1185">Reference proteome</keyword>
<feature type="chain" id="PRO_5040119751" evidence="1">
    <location>
        <begin position="23"/>
        <end position="248"/>
    </location>
</feature>
<gene>
    <name evidence="2" type="ORF">NF348_14070</name>
</gene>
<sequence>MRNLTAAMLVAGATMIAGQALAADLPYYPPVIEIPDVDYGYSGSFYLRGSAGLNLMWTPYVHHPDALSADKNFAITEFGYGYSVGAGAGYEFGNGFRVDATVDYLANENMTAYINDGSGGAVLTVGDHKLSLRSTVLLANAYYDFGLGLGDGYGAAGGAFGYVGAGAGVAFNDFITTGSALPDTRDQNTSLAAAGMVGVGYDFGQVVADVGYRALYINRIHNDAATHPYTLDNNWIHEVRGSVRYRFN</sequence>
<evidence type="ECO:0000313" key="2">
    <source>
        <dbReference type="EMBL" id="MCP8888244.1"/>
    </source>
</evidence>
<organism evidence="2 3">
    <name type="scientific">Devosia ureilytica</name>
    <dbReference type="NCBI Taxonomy" id="2952754"/>
    <lineage>
        <taxon>Bacteria</taxon>
        <taxon>Pseudomonadati</taxon>
        <taxon>Pseudomonadota</taxon>
        <taxon>Alphaproteobacteria</taxon>
        <taxon>Hyphomicrobiales</taxon>
        <taxon>Devosiaceae</taxon>
        <taxon>Devosia</taxon>
    </lineage>
</organism>
<feature type="signal peptide" evidence="1">
    <location>
        <begin position="1"/>
        <end position="22"/>
    </location>
</feature>
<dbReference type="SUPFAM" id="SSF56925">
    <property type="entry name" value="OMPA-like"/>
    <property type="match status" value="1"/>
</dbReference>
<reference evidence="2" key="1">
    <citation type="submission" date="2022-06" db="EMBL/GenBank/DDBJ databases">
        <title>Devosia sp. XJ19-45 genome assembly.</title>
        <authorList>
            <person name="Li B."/>
            <person name="Cai M."/>
            <person name="Nie G."/>
            <person name="Li W."/>
        </authorList>
    </citation>
    <scope>NUCLEOTIDE SEQUENCE</scope>
    <source>
        <strain evidence="2">XJ19-45</strain>
    </source>
</reference>
<proteinExistence type="predicted"/>
<dbReference type="Proteomes" id="UP001060275">
    <property type="component" value="Unassembled WGS sequence"/>
</dbReference>
<keyword evidence="1" id="KW-0732">Signal</keyword>
<dbReference type="AlphaFoldDB" id="A0A9Q4AQ15"/>
<name>A0A9Q4AQ15_9HYPH</name>
<dbReference type="RefSeq" id="WP_254675304.1">
    <property type="nucleotide sequence ID" value="NZ_JAMWDU010000005.1"/>
</dbReference>
<protein>
    <submittedName>
        <fullName evidence="2">Outer membrane beta-barrel protein</fullName>
    </submittedName>
</protein>
<evidence type="ECO:0000313" key="3">
    <source>
        <dbReference type="Proteomes" id="UP001060275"/>
    </source>
</evidence>
<accession>A0A9Q4AQ15</accession>
<dbReference type="EMBL" id="JAMWDU010000005">
    <property type="protein sequence ID" value="MCP8888244.1"/>
    <property type="molecule type" value="Genomic_DNA"/>
</dbReference>
<comment type="caution">
    <text evidence="2">The sequence shown here is derived from an EMBL/GenBank/DDBJ whole genome shotgun (WGS) entry which is preliminary data.</text>
</comment>